<evidence type="ECO:0000313" key="2">
    <source>
        <dbReference type="EMBL" id="GAI09981.1"/>
    </source>
</evidence>
<sequence length="205" mass="23880">AEMYRYDLSTAQRREKKRLSKGLAFADFLKEEKYVEKDDARIQQIAEDITGENESEVVEKIYNYVIDNMEYGGYKPKPAGATKALAQRKGDCTEYTHLFVAICRAKNIPAKVISGYITKFDVTPRHNWAEVYLKEYGWVPFDPTFGDDKSPSVRMKVFRTLEPIYISRTHFINDETLNGELYYWFEYVGDKVEVKSSIEFKKSSL</sequence>
<dbReference type="Pfam" id="PF01841">
    <property type="entry name" value="Transglut_core"/>
    <property type="match status" value="1"/>
</dbReference>
<dbReference type="AlphaFoldDB" id="X1LW38"/>
<organism evidence="2">
    <name type="scientific">marine sediment metagenome</name>
    <dbReference type="NCBI Taxonomy" id="412755"/>
    <lineage>
        <taxon>unclassified sequences</taxon>
        <taxon>metagenomes</taxon>
        <taxon>ecological metagenomes</taxon>
    </lineage>
</organism>
<gene>
    <name evidence="2" type="ORF">S06H3_10689</name>
</gene>
<proteinExistence type="predicted"/>
<dbReference type="InterPro" id="IPR038765">
    <property type="entry name" value="Papain-like_cys_pep_sf"/>
</dbReference>
<dbReference type="PANTHER" id="PTHR33490:SF6">
    <property type="entry name" value="SLL1049 PROTEIN"/>
    <property type="match status" value="1"/>
</dbReference>
<comment type="caution">
    <text evidence="2">The sequence shown here is derived from an EMBL/GenBank/DDBJ whole genome shotgun (WGS) entry which is preliminary data.</text>
</comment>
<reference evidence="2" key="1">
    <citation type="journal article" date="2014" name="Front. Microbiol.">
        <title>High frequency of phylogenetically diverse reductive dehalogenase-homologous genes in deep subseafloor sedimentary metagenomes.</title>
        <authorList>
            <person name="Kawai M."/>
            <person name="Futagami T."/>
            <person name="Toyoda A."/>
            <person name="Takaki Y."/>
            <person name="Nishi S."/>
            <person name="Hori S."/>
            <person name="Arai W."/>
            <person name="Tsubouchi T."/>
            <person name="Morono Y."/>
            <person name="Uchiyama I."/>
            <person name="Ito T."/>
            <person name="Fujiyama A."/>
            <person name="Inagaki F."/>
            <person name="Takami H."/>
        </authorList>
    </citation>
    <scope>NUCLEOTIDE SEQUENCE</scope>
    <source>
        <strain evidence="2">Expedition CK06-06</strain>
    </source>
</reference>
<accession>X1LW38</accession>
<dbReference type="SUPFAM" id="SSF54001">
    <property type="entry name" value="Cysteine proteinases"/>
    <property type="match status" value="1"/>
</dbReference>
<dbReference type="EMBL" id="BARV01005007">
    <property type="protein sequence ID" value="GAI09981.1"/>
    <property type="molecule type" value="Genomic_DNA"/>
</dbReference>
<dbReference type="Gene3D" id="3.10.620.30">
    <property type="match status" value="1"/>
</dbReference>
<feature type="domain" description="Transglutaminase-like" evidence="1">
    <location>
        <begin position="84"/>
        <end position="145"/>
    </location>
</feature>
<dbReference type="SMART" id="SM00460">
    <property type="entry name" value="TGc"/>
    <property type="match status" value="1"/>
</dbReference>
<feature type="non-terminal residue" evidence="2">
    <location>
        <position position="1"/>
    </location>
</feature>
<name>X1LW38_9ZZZZ</name>
<evidence type="ECO:0000259" key="1">
    <source>
        <dbReference type="SMART" id="SM00460"/>
    </source>
</evidence>
<protein>
    <recommendedName>
        <fullName evidence="1">Transglutaminase-like domain-containing protein</fullName>
    </recommendedName>
</protein>
<dbReference type="PANTHER" id="PTHR33490">
    <property type="entry name" value="BLR5614 PROTEIN-RELATED"/>
    <property type="match status" value="1"/>
</dbReference>
<dbReference type="InterPro" id="IPR002931">
    <property type="entry name" value="Transglutaminase-like"/>
</dbReference>